<accession>A0A1Y2JN88</accession>
<dbReference type="Gene3D" id="3.30.1540.10">
    <property type="entry name" value="formyl-coa transferase, domain 3"/>
    <property type="match status" value="1"/>
</dbReference>
<protein>
    <submittedName>
        <fullName evidence="2">Formyl-CoA transferase</fullName>
    </submittedName>
</protein>
<name>A0A1Y2JN88_BRAJP</name>
<evidence type="ECO:0000313" key="3">
    <source>
        <dbReference type="Proteomes" id="UP000193335"/>
    </source>
</evidence>
<dbReference type="PANTHER" id="PTHR48207">
    <property type="entry name" value="SUCCINATE--HYDROXYMETHYLGLUTARATE COA-TRANSFERASE"/>
    <property type="match status" value="1"/>
</dbReference>
<dbReference type="Pfam" id="PF02515">
    <property type="entry name" value="CoA_transf_3"/>
    <property type="match status" value="1"/>
</dbReference>
<dbReference type="AlphaFoldDB" id="A0A1Y2JN88"/>
<reference evidence="2 3" key="1">
    <citation type="submission" date="2017-03" db="EMBL/GenBank/DDBJ databases">
        <title>Whole genome sequences of fourteen strains of Bradyrhizobium canariense and one strain of Bradyrhizobium japonicum isolated from Lupinus (Papilionoideae: Genisteae) species in Algeria.</title>
        <authorList>
            <person name="Crovadore J."/>
            <person name="Chekireb D."/>
            <person name="Brachmann A."/>
            <person name="Chablais R."/>
            <person name="Cochard B."/>
            <person name="Lefort F."/>
        </authorList>
    </citation>
    <scope>NUCLEOTIDE SEQUENCE [LARGE SCALE GENOMIC DNA]</scope>
    <source>
        <strain evidence="2 3">UBMA197</strain>
    </source>
</reference>
<dbReference type="InterPro" id="IPR044855">
    <property type="entry name" value="CoA-Trfase_III_dom3_sf"/>
</dbReference>
<dbReference type="PANTHER" id="PTHR48207:SF3">
    <property type="entry name" value="SUCCINATE--HYDROXYMETHYLGLUTARATE COA-TRANSFERASE"/>
    <property type="match status" value="1"/>
</dbReference>
<dbReference type="Proteomes" id="UP000193335">
    <property type="component" value="Unassembled WGS sequence"/>
</dbReference>
<dbReference type="InterPro" id="IPR050483">
    <property type="entry name" value="CoA-transferase_III_domain"/>
</dbReference>
<evidence type="ECO:0000313" key="2">
    <source>
        <dbReference type="EMBL" id="OSJ32260.1"/>
    </source>
</evidence>
<sequence length="406" mass="44684">MTAAAPEAATELRPLAGLRVIEFSQMVMGPSCGLILADLGADVIKVEPPKGDRTRYFKGPAAGFFATYSRNKRSIALDTSTAEGQTIARRLIESSDVLIENFRPGLLKRIGLDYESVAAFAPRLIYCSLKGYLPGPYENRLALDEVVQMMGGLAYMTGLPDRPMRAGASVNDIMGGMFGVIAIQAALAERQRTGRGRYIQSALYENNVFLMAQAMMCEVVSGQPSIPYSIKDSPWPVYDLFDTRDGSKLFVTIVGEEQWEAFCRAFDRESWLADPRFATSNDRVDHRGWLIPEIAKIFKQWDKADLAARLEQLDLPYAPVNKPGDLFDDPHLNQSGGLTNIHLPDGGEAKTPLLPISMDGRRLPNRYDPPQIGEQTREILGEIGVSSSEIETLRKAGTIRIAPGPS</sequence>
<keyword evidence="1 2" id="KW-0808">Transferase</keyword>
<gene>
    <name evidence="2" type="ORF">BSZ19_19355</name>
</gene>
<dbReference type="InterPro" id="IPR003673">
    <property type="entry name" value="CoA-Trfase_fam_III"/>
</dbReference>
<dbReference type="EMBL" id="NAFL01000250">
    <property type="protein sequence ID" value="OSJ32260.1"/>
    <property type="molecule type" value="Genomic_DNA"/>
</dbReference>
<dbReference type="SUPFAM" id="SSF89796">
    <property type="entry name" value="CoA-transferase family III (CaiB/BaiF)"/>
    <property type="match status" value="1"/>
</dbReference>
<comment type="caution">
    <text evidence="2">The sequence shown here is derived from an EMBL/GenBank/DDBJ whole genome shotgun (WGS) entry which is preliminary data.</text>
</comment>
<organism evidence="2 3">
    <name type="scientific">Bradyrhizobium japonicum</name>
    <dbReference type="NCBI Taxonomy" id="375"/>
    <lineage>
        <taxon>Bacteria</taxon>
        <taxon>Pseudomonadati</taxon>
        <taxon>Pseudomonadota</taxon>
        <taxon>Alphaproteobacteria</taxon>
        <taxon>Hyphomicrobiales</taxon>
        <taxon>Nitrobacteraceae</taxon>
        <taxon>Bradyrhizobium</taxon>
    </lineage>
</organism>
<dbReference type="RefSeq" id="WP_085401281.1">
    <property type="nucleotide sequence ID" value="NZ_NAFL01000250.1"/>
</dbReference>
<evidence type="ECO:0000256" key="1">
    <source>
        <dbReference type="ARBA" id="ARBA00022679"/>
    </source>
</evidence>
<dbReference type="Gene3D" id="3.40.50.10540">
    <property type="entry name" value="Crotonobetainyl-coa:carnitine coa-transferase, domain 1"/>
    <property type="match status" value="1"/>
</dbReference>
<dbReference type="GO" id="GO:0008410">
    <property type="term" value="F:CoA-transferase activity"/>
    <property type="evidence" value="ECO:0007669"/>
    <property type="project" value="TreeGrafter"/>
</dbReference>
<proteinExistence type="predicted"/>
<dbReference type="InterPro" id="IPR023606">
    <property type="entry name" value="CoA-Trfase_III_dom_1_sf"/>
</dbReference>